<accession>A0ABT6NBF5</accession>
<dbReference type="Pfam" id="PF09992">
    <property type="entry name" value="NAGPA"/>
    <property type="match status" value="1"/>
</dbReference>
<proteinExistence type="predicted"/>
<evidence type="ECO:0000259" key="2">
    <source>
        <dbReference type="Pfam" id="PF09992"/>
    </source>
</evidence>
<keyword evidence="4" id="KW-1185">Reference proteome</keyword>
<organism evidence="3 4">
    <name type="scientific">Fusibacter bizertensis</name>
    <dbReference type="NCBI Taxonomy" id="1488331"/>
    <lineage>
        <taxon>Bacteria</taxon>
        <taxon>Bacillati</taxon>
        <taxon>Bacillota</taxon>
        <taxon>Clostridia</taxon>
        <taxon>Eubacteriales</taxon>
        <taxon>Eubacteriales Family XII. Incertae Sedis</taxon>
        <taxon>Fusibacter</taxon>
    </lineage>
</organism>
<feature type="chain" id="PRO_5045683150" evidence="1">
    <location>
        <begin position="27"/>
        <end position="900"/>
    </location>
</feature>
<dbReference type="GO" id="GO:0016798">
    <property type="term" value="F:hydrolase activity, acting on glycosyl bonds"/>
    <property type="evidence" value="ECO:0007669"/>
    <property type="project" value="UniProtKB-KW"/>
</dbReference>
<dbReference type="PANTHER" id="PTHR40446:SF2">
    <property type="entry name" value="N-ACETYLGLUCOSAMINE-1-PHOSPHODIESTER ALPHA-N-ACETYLGLUCOSAMINIDASE"/>
    <property type="match status" value="1"/>
</dbReference>
<dbReference type="Proteomes" id="UP001158045">
    <property type="component" value="Unassembled WGS sequence"/>
</dbReference>
<reference evidence="3 4" key="1">
    <citation type="submission" date="2023-04" db="EMBL/GenBank/DDBJ databases">
        <title>Fusibacter bizertensis strain WBS, isolated from littoral bottom sediments of the Arctic seas - biochemical and genomic analysis.</title>
        <authorList>
            <person name="Brioukhanov A.L."/>
        </authorList>
    </citation>
    <scope>NUCLEOTIDE SEQUENCE [LARGE SCALE GENOMIC DNA]</scope>
    <source>
        <strain evidence="3 4">WBS</strain>
    </source>
</reference>
<feature type="domain" description="Phosphodiester glycosidase" evidence="2">
    <location>
        <begin position="207"/>
        <end position="377"/>
    </location>
</feature>
<name>A0ABT6NBF5_9FIRM</name>
<feature type="signal peptide" evidence="1">
    <location>
        <begin position="1"/>
        <end position="26"/>
    </location>
</feature>
<comment type="caution">
    <text evidence="3">The sequence shown here is derived from an EMBL/GenBank/DDBJ whole genome shotgun (WGS) entry which is preliminary data.</text>
</comment>
<dbReference type="EMBL" id="JARYZI010000003">
    <property type="protein sequence ID" value="MDH8677729.1"/>
    <property type="molecule type" value="Genomic_DNA"/>
</dbReference>
<protein>
    <submittedName>
        <fullName evidence="3">Phosphodiester glycosidase family protein</fullName>
    </submittedName>
</protein>
<dbReference type="PANTHER" id="PTHR40446">
    <property type="entry name" value="N-ACETYLGLUCOSAMINE-1-PHOSPHODIESTER ALPHA-N-ACETYLGLUCOSAMINIDASE"/>
    <property type="match status" value="1"/>
</dbReference>
<dbReference type="InterPro" id="IPR018711">
    <property type="entry name" value="NAGPA"/>
</dbReference>
<gene>
    <name evidence="3" type="ORF">QE109_06200</name>
</gene>
<evidence type="ECO:0000313" key="3">
    <source>
        <dbReference type="EMBL" id="MDH8677729.1"/>
    </source>
</evidence>
<evidence type="ECO:0000256" key="1">
    <source>
        <dbReference type="SAM" id="SignalP"/>
    </source>
</evidence>
<dbReference type="RefSeq" id="WP_281093550.1">
    <property type="nucleotide sequence ID" value="NZ_JARYZI010000003.1"/>
</dbReference>
<keyword evidence="3" id="KW-0326">Glycosidase</keyword>
<sequence>MKRNFKRKVSIALLAMSMVLTTVPSAAYNKITEIKSAPEAYADGVTHENIRVFTDEGWINMNVLRIDLDKNVEMNVLTDTVLSSRDTLTNLVKKNNSDKTVVAAINSDFFDTNNSTTMGNLVKDNQLLSTSVGYADFASFSISSSGVPYVAYVNTPTNTVSNGTYTKKLSYINKPYLAYNRTIMFDKYFSPVSYGKYLGVDILEILVVNDVIKEIRRAGENFKMPENGYVLASVGTDIAEMSKNFKVGDVLSLKKDVNFRFVDLSIGGGAQLVKDGKVVSAFSQNITGLHPRTGLGITKDRNHLILVTIDGRTNSYRGVSQTEFANILIGLGAYEAINLDGGGSTQMVTTSPWTTQIKTMNYPSDKVERKMYTGLAIEKVLVDSPTLRATKINLSNSKMLIGSKVSVALNGSDTNYNPVTPKVSDVVWSVSGVTGTFENGYFIPSSAGKGIITAIYNGMSTTQSITVNNNGVKLVVSPSILKIDAGQEKTMTFSVITEEGNTIALSPQAVKSTVPTSIGTYDALKGTVKAGIEVTQGYMTFEFDGLVTYVPVGVGIDKQLYYDFETPTATFSGYPASVVGAYSETVNNAKFNKSAFMSYDFSKSTDTRAAYMIFNKPAILPVDTQGIGVWVNGDGGNSHWLRAKVIDSEGVATNITLASSVNWQGWKYVSADLPSGLKAPFTLERIYLVETEATKQDSGYIMFDNVEAITSDALTVSTPQEINRVKQALDYKLPADLANSPAQLTSYIYKADNSKTIDAIMKASKLTWSTNSGAFSIAEKSDAFVIKVNNKNGYIRKNDYSQWIKILDFVKKYEGKKPVVFMMNDVYIFNDSLELDLFMTQLQTISDKGKDVAVIFPTANATFNVGKTNGAYFIKVPKSSEKALYLNLGIKDGKIYFEAK</sequence>
<keyword evidence="3" id="KW-0378">Hydrolase</keyword>
<evidence type="ECO:0000313" key="4">
    <source>
        <dbReference type="Proteomes" id="UP001158045"/>
    </source>
</evidence>
<keyword evidence="1" id="KW-0732">Signal</keyword>